<organism evidence="3 4">
    <name type="scientific">Cellulomonas xylanilytica</name>
    <dbReference type="NCBI Taxonomy" id="233583"/>
    <lineage>
        <taxon>Bacteria</taxon>
        <taxon>Bacillati</taxon>
        <taxon>Actinomycetota</taxon>
        <taxon>Actinomycetes</taxon>
        <taxon>Micrococcales</taxon>
        <taxon>Cellulomonadaceae</taxon>
        <taxon>Cellulomonas</taxon>
    </lineage>
</organism>
<dbReference type="Proteomes" id="UP000321118">
    <property type="component" value="Unassembled WGS sequence"/>
</dbReference>
<sequence>MSMDQNAAGHRDHTREHARDHARRGRRLVRALAAAVTVLTLGACGLRAETPPPVEPSPDAVEQVRARTVADSLALSAAASAAAVLPDGAAEPVAPVLADVTGFSDQHADQLGGVYVSGLPAPTGSPTATATTTASVAEVLDRLAEATRTARTDADAVTDGPLARLVASVATSRGELATRLALATGAEVPVLVPDETTAEPDPTPSPSTSAAEGDSLSTAEVGVLALVHDEAGYGFEVIAAKLSGDQRAAARSAAAAHRSRSEDWAADAGIDGSAQDPRRASYTLPAGLDDPAVATALGRTLETAVADAYANAVAQAPAGARSPLVEGLRRATVDAAVWGATPVPFPGLPERAQQPTG</sequence>
<proteinExistence type="predicted"/>
<dbReference type="Gene3D" id="1.20.1260.10">
    <property type="match status" value="1"/>
</dbReference>
<accession>A0A510V481</accession>
<keyword evidence="4" id="KW-1185">Reference proteome</keyword>
<name>A0A510V481_9CELL</name>
<comment type="caution">
    <text evidence="3">The sequence shown here is derived from an EMBL/GenBank/DDBJ whole genome shotgun (WGS) entry which is preliminary data.</text>
</comment>
<dbReference type="InterPro" id="IPR029447">
    <property type="entry name" value="DUF4439"/>
</dbReference>
<evidence type="ECO:0000259" key="2">
    <source>
        <dbReference type="Pfam" id="PF14530"/>
    </source>
</evidence>
<feature type="region of interest" description="Disordered" evidence="1">
    <location>
        <begin position="253"/>
        <end position="278"/>
    </location>
</feature>
<gene>
    <name evidence="3" type="ORF">CXY01_12310</name>
</gene>
<dbReference type="EMBL" id="BJUB01000003">
    <property type="protein sequence ID" value="GEK20711.1"/>
    <property type="molecule type" value="Genomic_DNA"/>
</dbReference>
<evidence type="ECO:0000256" key="1">
    <source>
        <dbReference type="SAM" id="MobiDB-lite"/>
    </source>
</evidence>
<feature type="region of interest" description="Disordered" evidence="1">
    <location>
        <begin position="1"/>
        <end position="24"/>
    </location>
</feature>
<dbReference type="AlphaFoldDB" id="A0A510V481"/>
<reference evidence="3 4" key="1">
    <citation type="submission" date="2019-07" db="EMBL/GenBank/DDBJ databases">
        <title>Whole genome shotgun sequence of Cellulomonas xylanilytica NBRC 101102.</title>
        <authorList>
            <person name="Hosoyama A."/>
            <person name="Uohara A."/>
            <person name="Ohji S."/>
            <person name="Ichikawa N."/>
        </authorList>
    </citation>
    <scope>NUCLEOTIDE SEQUENCE [LARGE SCALE GENOMIC DNA]</scope>
    <source>
        <strain evidence="3 4">NBRC 101102</strain>
    </source>
</reference>
<evidence type="ECO:0000313" key="4">
    <source>
        <dbReference type="Proteomes" id="UP000321118"/>
    </source>
</evidence>
<feature type="domain" description="DUF4439" evidence="2">
    <location>
        <begin position="230"/>
        <end position="350"/>
    </location>
</feature>
<feature type="compositionally biased region" description="Basic and acidic residues" evidence="1">
    <location>
        <begin position="9"/>
        <end position="19"/>
    </location>
</feature>
<dbReference type="InterPro" id="IPR012347">
    <property type="entry name" value="Ferritin-like"/>
</dbReference>
<dbReference type="SUPFAM" id="SSF47240">
    <property type="entry name" value="Ferritin-like"/>
    <property type="match status" value="1"/>
</dbReference>
<dbReference type="InterPro" id="IPR009078">
    <property type="entry name" value="Ferritin-like_SF"/>
</dbReference>
<feature type="region of interest" description="Disordered" evidence="1">
    <location>
        <begin position="190"/>
        <end position="215"/>
    </location>
</feature>
<evidence type="ECO:0000313" key="3">
    <source>
        <dbReference type="EMBL" id="GEK20711.1"/>
    </source>
</evidence>
<dbReference type="Pfam" id="PF14530">
    <property type="entry name" value="DUF4439"/>
    <property type="match status" value="1"/>
</dbReference>
<protein>
    <recommendedName>
        <fullName evidence="2">DUF4439 domain-containing protein</fullName>
    </recommendedName>
</protein>